<dbReference type="SUPFAM" id="SSF53756">
    <property type="entry name" value="UDP-Glycosyltransferase/glycogen phosphorylase"/>
    <property type="match status" value="1"/>
</dbReference>
<dbReference type="RefSeq" id="WP_172472351.1">
    <property type="nucleotide sequence ID" value="NZ_BLMI01000112.1"/>
</dbReference>
<feature type="domain" description="Glycosyl transferase family 1" evidence="1">
    <location>
        <begin position="230"/>
        <end position="377"/>
    </location>
</feature>
<dbReference type="Proteomes" id="UP000490821">
    <property type="component" value="Unassembled WGS sequence"/>
</dbReference>
<protein>
    <submittedName>
        <fullName evidence="2">N-acetylgalactosamine-N,N'-diacetylbacillosaminyl-diphospho-undecaprenol 4-alpha-N-acetylgalactosaminyltransferase</fullName>
        <ecNumber evidence="2">2.4.1.291</ecNumber>
    </submittedName>
</protein>
<dbReference type="Gene3D" id="3.40.50.2000">
    <property type="entry name" value="Glycogen Phosphorylase B"/>
    <property type="match status" value="2"/>
</dbReference>
<dbReference type="CDD" id="cd03811">
    <property type="entry name" value="GT4_GT28_WabH-like"/>
    <property type="match status" value="1"/>
</dbReference>
<dbReference type="GO" id="GO:0016757">
    <property type="term" value="F:glycosyltransferase activity"/>
    <property type="evidence" value="ECO:0007669"/>
    <property type="project" value="UniProtKB-KW"/>
</dbReference>
<evidence type="ECO:0000259" key="1">
    <source>
        <dbReference type="Pfam" id="PF00534"/>
    </source>
</evidence>
<dbReference type="PANTHER" id="PTHR12526:SF630">
    <property type="entry name" value="GLYCOSYLTRANSFERASE"/>
    <property type="match status" value="1"/>
</dbReference>
<evidence type="ECO:0000313" key="2">
    <source>
        <dbReference type="EMBL" id="GFI40943.1"/>
    </source>
</evidence>
<comment type="caution">
    <text evidence="2">The sequence shown here is derived from an EMBL/GenBank/DDBJ whole genome shotgun (WGS) entry which is preliminary data.</text>
</comment>
<accession>A0A829Z9D7</accession>
<dbReference type="EMBL" id="BLMI01000112">
    <property type="protein sequence ID" value="GFI40943.1"/>
    <property type="molecule type" value="Genomic_DNA"/>
</dbReference>
<evidence type="ECO:0000313" key="3">
    <source>
        <dbReference type="Proteomes" id="UP000490821"/>
    </source>
</evidence>
<dbReference type="PANTHER" id="PTHR12526">
    <property type="entry name" value="GLYCOSYLTRANSFERASE"/>
    <property type="match status" value="1"/>
</dbReference>
<name>A0A829Z9D7_9FIRM</name>
<keyword evidence="2" id="KW-0808">Transferase</keyword>
<keyword evidence="2" id="KW-0328">Glycosyltransferase</keyword>
<dbReference type="EC" id="2.4.1.291" evidence="2"/>
<dbReference type="Pfam" id="PF00534">
    <property type="entry name" value="Glycos_transf_1"/>
    <property type="match status" value="1"/>
</dbReference>
<reference evidence="2 3" key="1">
    <citation type="journal article" date="2020" name="Microbiome">
        <title>Single-cell genomics of uncultured bacteria reveals dietary fiber responders in the mouse gut microbiota.</title>
        <authorList>
            <person name="Chijiiwa R."/>
            <person name="Hosokawa M."/>
            <person name="Kogawa M."/>
            <person name="Nishikawa Y."/>
            <person name="Ide K."/>
            <person name="Sakanashi C."/>
            <person name="Takahashi K."/>
            <person name="Takeyama H."/>
        </authorList>
    </citation>
    <scope>NUCLEOTIDE SEQUENCE [LARGE SCALE GENOMIC DNA]</scope>
    <source>
        <strain evidence="2">IMSAGC_017</strain>
    </source>
</reference>
<proteinExistence type="predicted"/>
<sequence length="401" mass="46646">MKKILIISHAMEIGGAERALLGLLNSFDYKNYEVDLFLCRHDGDMFNQIPKQVNILPMNQAKYLATPMKNLIKEKAYKMLYGRLKGKYLANKRVKKLSLKLDNQVGLTYSHKYTYKYIDFINKDIEYDLAISFLTPHYICRNKVKAKKYMAWIHTDYSTIDIDIETELGMWNKYDYIASISENCTEAFLSKFPSLKSKIIRIDNIITKDMIYDQAYQFDACEEMSFNGFKLLSIGRFSYAKNFDNIPAICKYIIDSGYTVKWYILGYGGDENLIRDKIEEYNLQEHVFILGKKDNPYPYIKACDYYIQPSRYEGKAVTVREAQILDKPVIITDFPTAKSQLNNGVDGVIVPLDNKKCAEGIINFINDRKLQRKIISYLELHNYSNAGEVEKIYQLIGENDE</sequence>
<dbReference type="InterPro" id="IPR001296">
    <property type="entry name" value="Glyco_trans_1"/>
</dbReference>
<dbReference type="AlphaFoldDB" id="A0A829Z9D7"/>
<organism evidence="2 3">
    <name type="scientific">Thomasclavelia cocleata</name>
    <dbReference type="NCBI Taxonomy" id="69824"/>
    <lineage>
        <taxon>Bacteria</taxon>
        <taxon>Bacillati</taxon>
        <taxon>Bacillota</taxon>
        <taxon>Erysipelotrichia</taxon>
        <taxon>Erysipelotrichales</taxon>
        <taxon>Coprobacillaceae</taxon>
        <taxon>Thomasclavelia</taxon>
    </lineage>
</organism>
<gene>
    <name evidence="2" type="primary">pglJ_1</name>
    <name evidence="2" type="ORF">IMSAGC017_00983</name>
</gene>